<dbReference type="Pfam" id="PF07715">
    <property type="entry name" value="Plug"/>
    <property type="match status" value="1"/>
</dbReference>
<keyword evidence="14" id="KW-1185">Reference proteome</keyword>
<dbReference type="PROSITE" id="PS52016">
    <property type="entry name" value="TONB_DEPENDENT_REC_3"/>
    <property type="match status" value="1"/>
</dbReference>
<evidence type="ECO:0000256" key="5">
    <source>
        <dbReference type="ARBA" id="ARBA00023077"/>
    </source>
</evidence>
<dbReference type="EMBL" id="VANI01000018">
    <property type="protein sequence ID" value="TLM75225.1"/>
    <property type="molecule type" value="Genomic_DNA"/>
</dbReference>
<comment type="subcellular location">
    <subcellularLocation>
        <location evidence="1 8">Cell outer membrane</location>
        <topology evidence="1 8">Multi-pass membrane protein</topology>
    </subcellularLocation>
</comment>
<dbReference type="RefSeq" id="WP_138236796.1">
    <property type="nucleotide sequence ID" value="NZ_CP185860.1"/>
</dbReference>
<dbReference type="InterPro" id="IPR010104">
    <property type="entry name" value="TonB_rcpt_bac"/>
</dbReference>
<accession>A0ABY2UI04</accession>
<evidence type="ECO:0000259" key="12">
    <source>
        <dbReference type="Pfam" id="PF07715"/>
    </source>
</evidence>
<evidence type="ECO:0000256" key="10">
    <source>
        <dbReference type="SAM" id="SignalP"/>
    </source>
</evidence>
<feature type="domain" description="TonB-dependent receptor-like beta-barrel" evidence="11">
    <location>
        <begin position="431"/>
        <end position="929"/>
    </location>
</feature>
<keyword evidence="5 9" id="KW-0798">TonB box</keyword>
<comment type="caution">
    <text evidence="13">The sequence shown here is derived from an EMBL/GenBank/DDBJ whole genome shotgun (WGS) entry which is preliminary data.</text>
</comment>
<evidence type="ECO:0000256" key="4">
    <source>
        <dbReference type="ARBA" id="ARBA00022692"/>
    </source>
</evidence>
<feature type="signal peptide" evidence="10">
    <location>
        <begin position="1"/>
        <end position="34"/>
    </location>
</feature>
<dbReference type="SUPFAM" id="SSF56935">
    <property type="entry name" value="Porins"/>
    <property type="match status" value="1"/>
</dbReference>
<evidence type="ECO:0000256" key="7">
    <source>
        <dbReference type="ARBA" id="ARBA00023237"/>
    </source>
</evidence>
<organism evidence="13 14">
    <name type="scientific">Microbulbifer harenosus</name>
    <dbReference type="NCBI Taxonomy" id="2576840"/>
    <lineage>
        <taxon>Bacteria</taxon>
        <taxon>Pseudomonadati</taxon>
        <taxon>Pseudomonadota</taxon>
        <taxon>Gammaproteobacteria</taxon>
        <taxon>Cellvibrionales</taxon>
        <taxon>Microbulbiferaceae</taxon>
        <taxon>Microbulbifer</taxon>
    </lineage>
</organism>
<dbReference type="InterPro" id="IPR039426">
    <property type="entry name" value="TonB-dep_rcpt-like"/>
</dbReference>
<comment type="similarity">
    <text evidence="8 9">Belongs to the TonB-dependent receptor family.</text>
</comment>
<dbReference type="NCBIfam" id="TIGR01782">
    <property type="entry name" value="TonB-Xanth-Caul"/>
    <property type="match status" value="1"/>
</dbReference>
<evidence type="ECO:0000256" key="3">
    <source>
        <dbReference type="ARBA" id="ARBA00022452"/>
    </source>
</evidence>
<evidence type="ECO:0000313" key="13">
    <source>
        <dbReference type="EMBL" id="TLM75225.1"/>
    </source>
</evidence>
<protein>
    <submittedName>
        <fullName evidence="13">TonB-dependent receptor</fullName>
    </submittedName>
</protein>
<name>A0ABY2UI04_9GAMM</name>
<gene>
    <name evidence="13" type="ORF">FDY93_16140</name>
</gene>
<dbReference type="InterPro" id="IPR012910">
    <property type="entry name" value="Plug_dom"/>
</dbReference>
<dbReference type="InterPro" id="IPR000531">
    <property type="entry name" value="Beta-barrel_TonB"/>
</dbReference>
<evidence type="ECO:0000256" key="8">
    <source>
        <dbReference type="PROSITE-ProRule" id="PRU01360"/>
    </source>
</evidence>
<evidence type="ECO:0000256" key="1">
    <source>
        <dbReference type="ARBA" id="ARBA00004571"/>
    </source>
</evidence>
<dbReference type="Gene3D" id="2.40.170.20">
    <property type="entry name" value="TonB-dependent receptor, beta-barrel domain"/>
    <property type="match status" value="1"/>
</dbReference>
<dbReference type="InterPro" id="IPR037066">
    <property type="entry name" value="Plug_dom_sf"/>
</dbReference>
<dbReference type="Proteomes" id="UP000306791">
    <property type="component" value="Unassembled WGS sequence"/>
</dbReference>
<evidence type="ECO:0000256" key="6">
    <source>
        <dbReference type="ARBA" id="ARBA00023136"/>
    </source>
</evidence>
<keyword evidence="7 8" id="KW-0998">Cell outer membrane</keyword>
<sequence length="964" mass="107588">MYNYKKTFTRNRLYHYIRVASGISLMALGSVAWAQEEGKDQTEADKSVEEIQVTGQRLSIMSAQDLKRDADQIVDSIVASDIGKLPDRSVTEALQRIPGVSITRFKTLGDPEHFSAEGSGVMVRGLTMVRSELNGRDSFTADGGRALSFQDVPPELMAGVDVYKNQSADLIEGGLGGSINLRTKKPFDYDGQELSFTVEGNYGDFVEKTSPSGSALFSNRWNTGVGEVGVLLDFAYSEAATRTDGVYTRAFFPRDNIVDGQTVYIPRGADWRSYEFDRERQGTYGVVQWRVNDTTEMSFQVFNSQYAEFWDESSIFVDNWPLDIVPAEGTEFSYDENGVFQQGRLASTTGAIPMGAAARFQDRESETTDLSYNLTWQPNDSWSFNFDLQHVMAETRSLDATVATGIELDYLEVDLTGERPQMRTNSELLGDPSNYYMAFTMDNRTDNEAEETALRLDAKYDFEAGAIQGVKFGVRFTDVTSENHDTGYDWQPIYQQWMRWWALDGMAPMPSADASQLSLNTLDNFYRGKGTHPGVFMTPNIALAAGFPQSFLDLHQQAADSGNFLCPDRCGQGLRAIRDINDVAYTNLLDEKTSAVYAMTYFGWDNLQYPVSGNIGVRVVNTDMSTSGSTIFPSTSTDSMGSQGFYNAPQPLDVDNKYTRALPSMNVKVELSEELQMRFAAARAMTRPAYGELQAYQQLSADLPGGMTLEDQPELSDFLLTADLYDNPNLKPTMADQFDVSLEWYFNDRGGMAHINVFYKDISDLISREFVIEEYGGWNYSVARPTNNGSGTLQGAELGWKMFFDQLPEPFNGLGIDATYTYIDSKMELEDVSQPVDTDFSSYADLPFTGISQDAYNLTAMYEKGPFSARLAYNWRSRFLMGVGQNGFNGDVNGLWRLPVYNDDYGQLDASVEYHINDNLALSLQAINIGNAETVLIADQNAAGDHTSSYVNDTTYILRMSAHF</sequence>
<evidence type="ECO:0000313" key="14">
    <source>
        <dbReference type="Proteomes" id="UP000306791"/>
    </source>
</evidence>
<proteinExistence type="inferred from homology"/>
<keyword evidence="10" id="KW-0732">Signal</keyword>
<keyword evidence="2 8" id="KW-0813">Transport</keyword>
<keyword evidence="6 8" id="KW-0472">Membrane</keyword>
<feature type="domain" description="TonB-dependent receptor plug" evidence="12">
    <location>
        <begin position="67"/>
        <end position="177"/>
    </location>
</feature>
<reference evidence="13 14" key="1">
    <citation type="submission" date="2019-05" db="EMBL/GenBank/DDBJ databases">
        <title>Microbulbifer harenosus sp. nov., an alginate-degrading bacterium isolated from coastal sand.</title>
        <authorList>
            <person name="Huang H."/>
            <person name="Mo K."/>
            <person name="Bao S."/>
        </authorList>
    </citation>
    <scope>NUCLEOTIDE SEQUENCE [LARGE SCALE GENOMIC DNA]</scope>
    <source>
        <strain evidence="13 14">HB161719</strain>
    </source>
</reference>
<keyword evidence="4 8" id="KW-0812">Transmembrane</keyword>
<dbReference type="PANTHER" id="PTHR40980:SF3">
    <property type="entry name" value="TONB-DEPENDENT RECEPTOR-LIKE BETA-BARREL DOMAIN-CONTAINING PROTEIN"/>
    <property type="match status" value="1"/>
</dbReference>
<keyword evidence="13" id="KW-0675">Receptor</keyword>
<dbReference type="Pfam" id="PF00593">
    <property type="entry name" value="TonB_dep_Rec_b-barrel"/>
    <property type="match status" value="1"/>
</dbReference>
<evidence type="ECO:0000256" key="9">
    <source>
        <dbReference type="RuleBase" id="RU003357"/>
    </source>
</evidence>
<evidence type="ECO:0000259" key="11">
    <source>
        <dbReference type="Pfam" id="PF00593"/>
    </source>
</evidence>
<keyword evidence="3 8" id="KW-1134">Transmembrane beta strand</keyword>
<evidence type="ECO:0000256" key="2">
    <source>
        <dbReference type="ARBA" id="ARBA00022448"/>
    </source>
</evidence>
<feature type="chain" id="PRO_5046406764" evidence="10">
    <location>
        <begin position="35"/>
        <end position="964"/>
    </location>
</feature>
<dbReference type="InterPro" id="IPR036942">
    <property type="entry name" value="Beta-barrel_TonB_sf"/>
</dbReference>
<dbReference type="PANTHER" id="PTHR40980">
    <property type="entry name" value="PLUG DOMAIN-CONTAINING PROTEIN"/>
    <property type="match status" value="1"/>
</dbReference>
<dbReference type="Gene3D" id="2.170.130.10">
    <property type="entry name" value="TonB-dependent receptor, plug domain"/>
    <property type="match status" value="1"/>
</dbReference>